<proteinExistence type="predicted"/>
<dbReference type="RefSeq" id="WP_007572771.1">
    <property type="nucleotide sequence ID" value="NZ_BPTS01000001.1"/>
</dbReference>
<dbReference type="EMBL" id="GL945017">
    <property type="protein sequence ID" value="EGN55927.1"/>
    <property type="molecule type" value="Genomic_DNA"/>
</dbReference>
<accession>F8NBQ1</accession>
<evidence type="ECO:0000313" key="1">
    <source>
        <dbReference type="EMBL" id="EGN55927.1"/>
    </source>
</evidence>
<sequence>MEVLDRMPWAAKNSVFRRLAEIGEVSNMSKEERIKYDAALRHFRDTISVMQGAEDKGLKRGRLATSAKPFYHSSLIISLSYFIFVA</sequence>
<reference evidence="2" key="1">
    <citation type="journal article" date="2011" name="Stand. Genomic Sci.">
        <title>Non-contiguous finished genome sequence of the opportunistic oral pathogen Prevotella multisaccharivorax type strain (PPPA20).</title>
        <authorList>
            <person name="Pati A."/>
            <person name="Gronow S."/>
            <person name="Lu M."/>
            <person name="Lapidus A."/>
            <person name="Nolan M."/>
            <person name="Lucas S."/>
            <person name="Hammon N."/>
            <person name="Deshpande S."/>
            <person name="Cheng J.F."/>
            <person name="Tapia R."/>
            <person name="Han C."/>
            <person name="Goodwin L."/>
            <person name="Pitluck S."/>
            <person name="Liolios K."/>
            <person name="Pagani I."/>
            <person name="Mavromatis K."/>
            <person name="Mikhailova N."/>
            <person name="Huntemann M."/>
            <person name="Chen A."/>
            <person name="Palaniappan K."/>
            <person name="Land M."/>
            <person name="Hauser L."/>
            <person name="Detter J.C."/>
            <person name="Brambilla E.M."/>
            <person name="Rohde M."/>
            <person name="Goker M."/>
            <person name="Woyke T."/>
            <person name="Bristow J."/>
            <person name="Eisen J.A."/>
            <person name="Markowitz V."/>
            <person name="Hugenholtz P."/>
            <person name="Kyrpides N.C."/>
            <person name="Klenk H.P."/>
            <person name="Ivanova N."/>
        </authorList>
    </citation>
    <scope>NUCLEOTIDE SEQUENCE [LARGE SCALE GENOMIC DNA]</scope>
    <source>
        <strain evidence="2">DSM 17128</strain>
    </source>
</reference>
<name>F8NBQ1_9BACT</name>
<evidence type="ECO:0000313" key="2">
    <source>
        <dbReference type="Proteomes" id="UP000002772"/>
    </source>
</evidence>
<dbReference type="STRING" id="688246.Premu_0445"/>
<keyword evidence="2" id="KW-1185">Reference proteome</keyword>
<dbReference type="HOGENOM" id="CLU_2495281_0_0_10"/>
<protein>
    <submittedName>
        <fullName evidence="1">Uncharacterized protein</fullName>
    </submittedName>
</protein>
<dbReference type="AlphaFoldDB" id="F8NBQ1"/>
<gene>
    <name evidence="1" type="ORF">Premu_0445</name>
</gene>
<dbReference type="Proteomes" id="UP000002772">
    <property type="component" value="Unassembled WGS sequence"/>
</dbReference>
<organism evidence="1 2">
    <name type="scientific">Hallella multisaccharivorax DSM 17128</name>
    <dbReference type="NCBI Taxonomy" id="688246"/>
    <lineage>
        <taxon>Bacteria</taxon>
        <taxon>Pseudomonadati</taxon>
        <taxon>Bacteroidota</taxon>
        <taxon>Bacteroidia</taxon>
        <taxon>Bacteroidales</taxon>
        <taxon>Prevotellaceae</taxon>
        <taxon>Hallella</taxon>
    </lineage>
</organism>